<evidence type="ECO:0000256" key="1">
    <source>
        <dbReference type="SAM" id="Phobius"/>
    </source>
</evidence>
<keyword evidence="1" id="KW-1133">Transmembrane helix</keyword>
<feature type="transmembrane region" description="Helical" evidence="1">
    <location>
        <begin position="25"/>
        <end position="44"/>
    </location>
</feature>
<feature type="transmembrane region" description="Helical" evidence="1">
    <location>
        <begin position="309"/>
        <end position="327"/>
    </location>
</feature>
<feature type="transmembrane region" description="Helical" evidence="1">
    <location>
        <begin position="357"/>
        <end position="375"/>
    </location>
</feature>
<sequence length="385" mass="40686">MTTHTSGEPQPRGEQERRQTTPLELFLDLAFTAAVAGLSAHLVHHPTGRNVAIFAGLFVAVWWLWVVQTFAADRLDDDSLPHRVVVLAGAVAVAVLAAAATDVPGHGDTLFVTAYLAGRAIPAVLYLRASARRGHLRRITLSFCTGSLLAAPLWIGGLLVANGYARVALWAGALLVELALPFLNSKAVAAAPRSPSHLSERYDLFTIIVLGQSLIGPTTALDEAPDTLRVVLAAVLAIGITGCLWWAYFGFRVPQPAFTGGFAQLQVFSLGYIPLTLAVAATGTGGALLVEQTLHRPDAPLPPVARLCLYGGAFLFLAAQATIRVTFTGPDRTVRVRVAAAVILSVVAARLNAPVGAAILLAALMVCLTLERYPIRMPARFAGTS</sequence>
<feature type="transmembrane region" description="Helical" evidence="1">
    <location>
        <begin position="227"/>
        <end position="249"/>
    </location>
</feature>
<organism evidence="2 3">
    <name type="scientific">Actinopolymorpha pittospori</name>
    <dbReference type="NCBI Taxonomy" id="648752"/>
    <lineage>
        <taxon>Bacteria</taxon>
        <taxon>Bacillati</taxon>
        <taxon>Actinomycetota</taxon>
        <taxon>Actinomycetes</taxon>
        <taxon>Propionibacteriales</taxon>
        <taxon>Actinopolymorphaceae</taxon>
        <taxon>Actinopolymorpha</taxon>
    </lineage>
</organism>
<proteinExistence type="predicted"/>
<dbReference type="Proteomes" id="UP000638648">
    <property type="component" value="Unassembled WGS sequence"/>
</dbReference>
<reference evidence="2" key="1">
    <citation type="submission" date="2020-10" db="EMBL/GenBank/DDBJ databases">
        <title>Sequencing the genomes of 1000 actinobacteria strains.</title>
        <authorList>
            <person name="Klenk H.-P."/>
        </authorList>
    </citation>
    <scope>NUCLEOTIDE SEQUENCE</scope>
    <source>
        <strain evidence="2">DSM 45354</strain>
    </source>
</reference>
<dbReference type="RefSeq" id="WP_192748047.1">
    <property type="nucleotide sequence ID" value="NZ_BAABJL010000160.1"/>
</dbReference>
<evidence type="ECO:0000313" key="2">
    <source>
        <dbReference type="EMBL" id="MBE1603160.1"/>
    </source>
</evidence>
<dbReference type="InterPro" id="IPR010640">
    <property type="entry name" value="Low_temperature_requirement_A"/>
</dbReference>
<protein>
    <submittedName>
        <fullName evidence="2">Low temperature requirement protein LtrA</fullName>
    </submittedName>
</protein>
<dbReference type="PANTHER" id="PTHR36840:SF1">
    <property type="entry name" value="BLL5714 PROTEIN"/>
    <property type="match status" value="1"/>
</dbReference>
<name>A0A927MTR1_9ACTN</name>
<comment type="caution">
    <text evidence="2">The sequence shown here is derived from an EMBL/GenBank/DDBJ whole genome shotgun (WGS) entry which is preliminary data.</text>
</comment>
<dbReference type="PANTHER" id="PTHR36840">
    <property type="entry name" value="BLL5714 PROTEIN"/>
    <property type="match status" value="1"/>
</dbReference>
<keyword evidence="3" id="KW-1185">Reference proteome</keyword>
<dbReference type="AlphaFoldDB" id="A0A927MTR1"/>
<keyword evidence="1" id="KW-0812">Transmembrane</keyword>
<evidence type="ECO:0000313" key="3">
    <source>
        <dbReference type="Proteomes" id="UP000638648"/>
    </source>
</evidence>
<accession>A0A927MTR1</accession>
<feature type="transmembrane region" description="Helical" evidence="1">
    <location>
        <begin position="50"/>
        <end position="72"/>
    </location>
</feature>
<feature type="transmembrane region" description="Helical" evidence="1">
    <location>
        <begin position="139"/>
        <end position="161"/>
    </location>
</feature>
<gene>
    <name evidence="2" type="ORF">HEB94_000008</name>
</gene>
<feature type="transmembrane region" description="Helical" evidence="1">
    <location>
        <begin position="84"/>
        <end position="103"/>
    </location>
</feature>
<keyword evidence="1" id="KW-0472">Membrane</keyword>
<feature type="transmembrane region" description="Helical" evidence="1">
    <location>
        <begin position="109"/>
        <end position="127"/>
    </location>
</feature>
<dbReference type="EMBL" id="JADBEM010000001">
    <property type="protein sequence ID" value="MBE1603160.1"/>
    <property type="molecule type" value="Genomic_DNA"/>
</dbReference>
<dbReference type="Pfam" id="PF06772">
    <property type="entry name" value="LtrA"/>
    <property type="match status" value="1"/>
</dbReference>
<feature type="transmembrane region" description="Helical" evidence="1">
    <location>
        <begin position="270"/>
        <end position="289"/>
    </location>
</feature>